<reference evidence="1 2" key="1">
    <citation type="submission" date="2023-02" db="EMBL/GenBank/DDBJ databases">
        <title>Evolution of Hrp T3SS in non-pathogenic Pseudomonas fluorescens.</title>
        <authorList>
            <person name="Liao K."/>
            <person name="Wei H."/>
            <person name="Gu Y."/>
        </authorList>
    </citation>
    <scope>NUCLEOTIDE SEQUENCE [LARGE SCALE GENOMIC DNA]</scope>
    <source>
        <strain evidence="1 2">FP2034</strain>
    </source>
</reference>
<keyword evidence="2" id="KW-1185">Reference proteome</keyword>
<name>A0ABY9F892_9PSED</name>
<evidence type="ECO:0000313" key="1">
    <source>
        <dbReference type="EMBL" id="WLG99057.1"/>
    </source>
</evidence>
<proteinExistence type="predicted"/>
<dbReference type="RefSeq" id="WP_305467471.1">
    <property type="nucleotide sequence ID" value="NZ_CP117451.1"/>
</dbReference>
<accession>A0ABY9F892</accession>
<organism evidence="1 2">
    <name type="scientific">Pseudomonas beijingensis</name>
    <dbReference type="NCBI Taxonomy" id="2954101"/>
    <lineage>
        <taxon>Bacteria</taxon>
        <taxon>Pseudomonadati</taxon>
        <taxon>Pseudomonadota</taxon>
        <taxon>Gammaproteobacteria</taxon>
        <taxon>Pseudomonadales</taxon>
        <taxon>Pseudomonadaceae</taxon>
        <taxon>Pseudomonas</taxon>
    </lineage>
</organism>
<gene>
    <name evidence="1" type="ORF">PSH92_16880</name>
</gene>
<protein>
    <submittedName>
        <fullName evidence="1">Uncharacterized protein</fullName>
    </submittedName>
</protein>
<evidence type="ECO:0000313" key="2">
    <source>
        <dbReference type="Proteomes" id="UP001224838"/>
    </source>
</evidence>
<sequence>MPSKIVSQRKINEEKIILLVAFLMLSGFSTGVFSREIEWKENASVVRTIEDPKVMIERTEAFNKSLKRKGYSGAIKDCSDIYDFPVGIARGNHSFGSICTYQHDQSIKKVFVCNDLMVGHFAMLNEFTGTDRWKAKAIYENCYGG</sequence>
<dbReference type="EMBL" id="CP117451">
    <property type="protein sequence ID" value="WLG99057.1"/>
    <property type="molecule type" value="Genomic_DNA"/>
</dbReference>
<dbReference type="Proteomes" id="UP001224838">
    <property type="component" value="Chromosome"/>
</dbReference>